<keyword evidence="5" id="KW-1185">Reference proteome</keyword>
<dbReference type="GO" id="GO:0005576">
    <property type="term" value="C:extracellular region"/>
    <property type="evidence" value="ECO:0007669"/>
    <property type="project" value="UniProtKB-SubCell"/>
</dbReference>
<comment type="subcellular location">
    <subcellularLocation>
        <location evidence="2">Secreted</location>
    </subcellularLocation>
</comment>
<dbReference type="InterPro" id="IPR012334">
    <property type="entry name" value="Pectin_lyas_fold"/>
</dbReference>
<dbReference type="SUPFAM" id="SSF51126">
    <property type="entry name" value="Pectin lyase-like"/>
    <property type="match status" value="1"/>
</dbReference>
<proteinExistence type="inferred from homology"/>
<dbReference type="Proteomes" id="UP000248198">
    <property type="component" value="Unassembled WGS sequence"/>
</dbReference>
<keyword evidence="2" id="KW-0624">Polysaccharide degradation</keyword>
<dbReference type="InterPro" id="IPR045032">
    <property type="entry name" value="PEL"/>
</dbReference>
<dbReference type="PANTHER" id="PTHR31683:SF18">
    <property type="entry name" value="PECTATE LYASE 21-RELATED"/>
    <property type="match status" value="1"/>
</dbReference>
<dbReference type="Gene3D" id="2.160.20.10">
    <property type="entry name" value="Single-stranded right-handed beta-helix, Pectin lyase-like"/>
    <property type="match status" value="1"/>
</dbReference>
<sequence>MSTNYLISSVIAAAAMTCMFFSCQKSEDLKAGSTGDVKVPAIMTTAAADAICTAPGWASQNGGTSGGGSAAVTVVSTYADLKAAIQNTNVKVVQVNGTITIPSGGRISFQDQNGKTLFGSAGAKLISTDQTKDNSGIIYIKRCTNIIIRNLIFEGPGAYDVDGWDNATLDASSNVWVDHCEFRDGVDGNFDIKNTSDYITVSYCKFTYLKTPKPGGPGGSDDHRFSDLIGSSDSATADRGHFRITFARCWWAQGCVARMPRVRFGKVHMMNNYFNSTVSKSCIQAGFEANLLVESNVFENVKNPIDLMDNTATAVQAKNNTFSMVTGNTAGNGVNAFTPPYTLSILAASSVKTTVTASTGAGATLSGNSCSVL</sequence>
<reference evidence="4 5" key="1">
    <citation type="submission" date="2018-06" db="EMBL/GenBank/DDBJ databases">
        <title>Genomic Encyclopedia of Archaeal and Bacterial Type Strains, Phase II (KMG-II): from individual species to whole genera.</title>
        <authorList>
            <person name="Goeker M."/>
        </authorList>
    </citation>
    <scope>NUCLEOTIDE SEQUENCE [LARGE SCALE GENOMIC DNA]</scope>
    <source>
        <strain evidence="4 5">DSM 27372</strain>
    </source>
</reference>
<evidence type="ECO:0000259" key="3">
    <source>
        <dbReference type="SMART" id="SM00656"/>
    </source>
</evidence>
<dbReference type="AlphaFoldDB" id="A0A318UL38"/>
<evidence type="ECO:0000256" key="2">
    <source>
        <dbReference type="RuleBase" id="RU361173"/>
    </source>
</evidence>
<dbReference type="GO" id="GO:0000272">
    <property type="term" value="P:polysaccharide catabolic process"/>
    <property type="evidence" value="ECO:0007669"/>
    <property type="project" value="UniProtKB-KW"/>
</dbReference>
<keyword evidence="2" id="KW-0964">Secreted</keyword>
<protein>
    <submittedName>
        <fullName evidence="4">Pectate lyase</fullName>
    </submittedName>
</protein>
<evidence type="ECO:0000256" key="1">
    <source>
        <dbReference type="ARBA" id="ARBA00023239"/>
    </source>
</evidence>
<dbReference type="EMBL" id="QKLU01000001">
    <property type="protein sequence ID" value="PYF77102.1"/>
    <property type="molecule type" value="Genomic_DNA"/>
</dbReference>
<comment type="similarity">
    <text evidence="2">Belongs to the polysaccharide lyase 1 family.</text>
</comment>
<dbReference type="PANTHER" id="PTHR31683">
    <property type="entry name" value="PECTATE LYASE 18-RELATED"/>
    <property type="match status" value="1"/>
</dbReference>
<dbReference type="InterPro" id="IPR002022">
    <property type="entry name" value="Pec_lyase"/>
</dbReference>
<comment type="caution">
    <text evidence="4">The sequence shown here is derived from an EMBL/GenBank/DDBJ whole genome shotgun (WGS) entry which is preliminary data.</text>
</comment>
<keyword evidence="2" id="KW-0119">Carbohydrate metabolism</keyword>
<accession>A0A318UL38</accession>
<gene>
    <name evidence="4" type="ORF">B0O44_101581</name>
</gene>
<name>A0A318UL38_9SPHI</name>
<dbReference type="Pfam" id="PF00544">
    <property type="entry name" value="Pectate_lyase_4"/>
    <property type="match status" value="1"/>
</dbReference>
<organism evidence="4 5">
    <name type="scientific">Pedobacter nutrimenti</name>
    <dbReference type="NCBI Taxonomy" id="1241337"/>
    <lineage>
        <taxon>Bacteria</taxon>
        <taxon>Pseudomonadati</taxon>
        <taxon>Bacteroidota</taxon>
        <taxon>Sphingobacteriia</taxon>
        <taxon>Sphingobacteriales</taxon>
        <taxon>Sphingobacteriaceae</taxon>
        <taxon>Pedobacter</taxon>
    </lineage>
</organism>
<feature type="domain" description="Pectate lyase" evidence="3">
    <location>
        <begin position="68"/>
        <end position="304"/>
    </location>
</feature>
<keyword evidence="1 2" id="KW-0456">Lyase</keyword>
<dbReference type="GO" id="GO:0030570">
    <property type="term" value="F:pectate lyase activity"/>
    <property type="evidence" value="ECO:0007669"/>
    <property type="project" value="InterPro"/>
</dbReference>
<dbReference type="RefSeq" id="WP_211321295.1">
    <property type="nucleotide sequence ID" value="NZ_QKLU01000001.1"/>
</dbReference>
<dbReference type="SMART" id="SM00656">
    <property type="entry name" value="Amb_all"/>
    <property type="match status" value="1"/>
</dbReference>
<dbReference type="InterPro" id="IPR011050">
    <property type="entry name" value="Pectin_lyase_fold/virulence"/>
</dbReference>
<evidence type="ECO:0000313" key="5">
    <source>
        <dbReference type="Proteomes" id="UP000248198"/>
    </source>
</evidence>
<evidence type="ECO:0000313" key="4">
    <source>
        <dbReference type="EMBL" id="PYF77102.1"/>
    </source>
</evidence>